<evidence type="ECO:0000256" key="1">
    <source>
        <dbReference type="ARBA" id="ARBA00004141"/>
    </source>
</evidence>
<feature type="transmembrane region" description="Helical" evidence="12">
    <location>
        <begin position="302"/>
        <end position="330"/>
    </location>
</feature>
<comment type="catalytic activity">
    <reaction evidence="11">
        <text>[GlcNAc-(1-&gt;4)-Mur2Ac(oyl-L-Ala-gamma-D-Glu-L-Lys-D-Ala-D-Ala)](n)-di-trans,octa-cis-undecaprenyl diphosphate + beta-D-GlcNAc-(1-&gt;4)-Mur2Ac(oyl-L-Ala-gamma-D-Glu-L-Lys-D-Ala-D-Ala)-di-trans,octa-cis-undecaprenyl diphosphate = [GlcNAc-(1-&gt;4)-Mur2Ac(oyl-L-Ala-gamma-D-Glu-L-Lys-D-Ala-D-Ala)](n+1)-di-trans,octa-cis-undecaprenyl diphosphate + di-trans,octa-cis-undecaprenyl diphosphate + H(+)</text>
        <dbReference type="Rhea" id="RHEA:23708"/>
        <dbReference type="Rhea" id="RHEA-COMP:9602"/>
        <dbReference type="Rhea" id="RHEA-COMP:9603"/>
        <dbReference type="ChEBI" id="CHEBI:15378"/>
        <dbReference type="ChEBI" id="CHEBI:58405"/>
        <dbReference type="ChEBI" id="CHEBI:60033"/>
        <dbReference type="ChEBI" id="CHEBI:78435"/>
        <dbReference type="EC" id="2.4.99.28"/>
    </reaction>
</comment>
<dbReference type="EC" id="2.4.99.28" evidence="10"/>
<dbReference type="InterPro" id="IPR001182">
    <property type="entry name" value="FtsW/RodA"/>
</dbReference>
<evidence type="ECO:0000256" key="10">
    <source>
        <dbReference type="ARBA" id="ARBA00044770"/>
    </source>
</evidence>
<dbReference type="EMBL" id="UINC01001538">
    <property type="protein sequence ID" value="SUZ83165.1"/>
    <property type="molecule type" value="Genomic_DNA"/>
</dbReference>
<dbReference type="GO" id="GO:0032153">
    <property type="term" value="C:cell division site"/>
    <property type="evidence" value="ECO:0007669"/>
    <property type="project" value="TreeGrafter"/>
</dbReference>
<dbReference type="GO" id="GO:0015648">
    <property type="term" value="F:lipid-linked peptidoglycan transporter activity"/>
    <property type="evidence" value="ECO:0007669"/>
    <property type="project" value="TreeGrafter"/>
</dbReference>
<evidence type="ECO:0000256" key="2">
    <source>
        <dbReference type="ARBA" id="ARBA00022676"/>
    </source>
</evidence>
<dbReference type="AlphaFoldDB" id="A0A381QUW3"/>
<accession>A0A381QUW3</accession>
<protein>
    <recommendedName>
        <fullName evidence="10">peptidoglycan glycosyltransferase</fullName>
        <ecNumber evidence="10">2.4.99.28</ecNumber>
    </recommendedName>
    <alternativeName>
        <fullName evidence="9">Peptidoglycan polymerase</fullName>
    </alternativeName>
</protein>
<name>A0A381QUW3_9ZZZZ</name>
<feature type="transmembrane region" description="Helical" evidence="12">
    <location>
        <begin position="106"/>
        <end position="131"/>
    </location>
</feature>
<evidence type="ECO:0000256" key="4">
    <source>
        <dbReference type="ARBA" id="ARBA00022692"/>
    </source>
</evidence>
<dbReference type="PANTHER" id="PTHR30474">
    <property type="entry name" value="CELL CYCLE PROTEIN"/>
    <property type="match status" value="1"/>
</dbReference>
<keyword evidence="5" id="KW-0133">Cell shape</keyword>
<keyword evidence="8 12" id="KW-0472">Membrane</keyword>
<proteinExistence type="predicted"/>
<evidence type="ECO:0000313" key="13">
    <source>
        <dbReference type="EMBL" id="SUZ83165.1"/>
    </source>
</evidence>
<evidence type="ECO:0000256" key="7">
    <source>
        <dbReference type="ARBA" id="ARBA00022989"/>
    </source>
</evidence>
<reference evidence="13" key="1">
    <citation type="submission" date="2018-05" db="EMBL/GenBank/DDBJ databases">
        <authorList>
            <person name="Lanie J.A."/>
            <person name="Ng W.-L."/>
            <person name="Kazmierczak K.M."/>
            <person name="Andrzejewski T.M."/>
            <person name="Davidsen T.M."/>
            <person name="Wayne K.J."/>
            <person name="Tettelin H."/>
            <person name="Glass J.I."/>
            <person name="Rusch D."/>
            <person name="Podicherti R."/>
            <person name="Tsui H.-C.T."/>
            <person name="Winkler M.E."/>
        </authorList>
    </citation>
    <scope>NUCLEOTIDE SEQUENCE</scope>
</reference>
<keyword evidence="2" id="KW-0328">Glycosyltransferase</keyword>
<feature type="transmembrane region" description="Helical" evidence="12">
    <location>
        <begin position="189"/>
        <end position="208"/>
    </location>
</feature>
<comment type="subcellular location">
    <subcellularLocation>
        <location evidence="1">Membrane</location>
        <topology evidence="1">Multi-pass membrane protein</topology>
    </subcellularLocation>
</comment>
<feature type="transmembrane region" description="Helical" evidence="12">
    <location>
        <begin position="264"/>
        <end position="290"/>
    </location>
</feature>
<keyword evidence="3" id="KW-0808">Transferase</keyword>
<dbReference type="GO" id="GO:0009252">
    <property type="term" value="P:peptidoglycan biosynthetic process"/>
    <property type="evidence" value="ECO:0007669"/>
    <property type="project" value="UniProtKB-KW"/>
</dbReference>
<dbReference type="GO" id="GO:0008360">
    <property type="term" value="P:regulation of cell shape"/>
    <property type="evidence" value="ECO:0007669"/>
    <property type="project" value="UniProtKB-KW"/>
</dbReference>
<dbReference type="GO" id="GO:0008955">
    <property type="term" value="F:peptidoglycan glycosyltransferase activity"/>
    <property type="evidence" value="ECO:0007669"/>
    <property type="project" value="UniProtKB-EC"/>
</dbReference>
<feature type="transmembrane region" description="Helical" evidence="12">
    <location>
        <begin position="336"/>
        <end position="360"/>
    </location>
</feature>
<evidence type="ECO:0000256" key="9">
    <source>
        <dbReference type="ARBA" id="ARBA00032370"/>
    </source>
</evidence>
<gene>
    <name evidence="13" type="ORF">METZ01_LOCUS36019</name>
</gene>
<feature type="transmembrane region" description="Helical" evidence="12">
    <location>
        <begin position="49"/>
        <end position="68"/>
    </location>
</feature>
<feature type="transmembrane region" description="Helical" evidence="12">
    <location>
        <begin position="151"/>
        <end position="182"/>
    </location>
</feature>
<evidence type="ECO:0000256" key="5">
    <source>
        <dbReference type="ARBA" id="ARBA00022960"/>
    </source>
</evidence>
<evidence type="ECO:0000256" key="12">
    <source>
        <dbReference type="SAM" id="Phobius"/>
    </source>
</evidence>
<keyword evidence="7 12" id="KW-1133">Transmembrane helix</keyword>
<organism evidence="13">
    <name type="scientific">marine metagenome</name>
    <dbReference type="NCBI Taxonomy" id="408172"/>
    <lineage>
        <taxon>unclassified sequences</taxon>
        <taxon>metagenomes</taxon>
        <taxon>ecological metagenomes</taxon>
    </lineage>
</organism>
<keyword evidence="6" id="KW-0573">Peptidoglycan synthesis</keyword>
<dbReference type="PANTHER" id="PTHR30474:SF2">
    <property type="entry name" value="PEPTIDOGLYCAN GLYCOSYLTRANSFERASE FTSW-RELATED"/>
    <property type="match status" value="1"/>
</dbReference>
<dbReference type="Pfam" id="PF01098">
    <property type="entry name" value="FTSW_RODA_SPOVE"/>
    <property type="match status" value="1"/>
</dbReference>
<sequence length="371" mass="41633">MFTWIRYNIKGDRWIWLIAIVLSIIGLLSVYSATSLLAFQNKGGNTEFYLLKHFMLISFSFIAMWFSHKIDYKYYSKISLMGLYISLPLLFFTYKFGVNINEASRWISIPIINMAFQPSDLAKLSLIIYLSSFLAKKQYDLENIKTLFMPFIWIGLICLFIALTNLSTALILGATSILLMFISRVKITHLSLLILFVLFSGGIALLTGQRGYTAVSRVEDFINKKNIPYQLEHAYIAVSTGGFFGKGPGNSNQKYFLPQSSSDFIYAIIIEEYGFIVGVSILILYLILLYRGLRIFINSDRPFGGLLSAGLSFALVIQAITNMCVVVGLLPVTGVTLPLVSMGGTSQLFTGITLGIILSISRQNEKEKNYV</sequence>
<feature type="transmembrane region" description="Helical" evidence="12">
    <location>
        <begin position="14"/>
        <end position="37"/>
    </location>
</feature>
<evidence type="ECO:0000256" key="3">
    <source>
        <dbReference type="ARBA" id="ARBA00022679"/>
    </source>
</evidence>
<evidence type="ECO:0000256" key="8">
    <source>
        <dbReference type="ARBA" id="ARBA00023136"/>
    </source>
</evidence>
<feature type="transmembrane region" description="Helical" evidence="12">
    <location>
        <begin position="74"/>
        <end position="94"/>
    </location>
</feature>
<dbReference type="GO" id="GO:0005886">
    <property type="term" value="C:plasma membrane"/>
    <property type="evidence" value="ECO:0007669"/>
    <property type="project" value="TreeGrafter"/>
</dbReference>
<dbReference type="GO" id="GO:0051301">
    <property type="term" value="P:cell division"/>
    <property type="evidence" value="ECO:0007669"/>
    <property type="project" value="InterPro"/>
</dbReference>
<keyword evidence="4 12" id="KW-0812">Transmembrane</keyword>
<evidence type="ECO:0000256" key="6">
    <source>
        <dbReference type="ARBA" id="ARBA00022984"/>
    </source>
</evidence>
<evidence type="ECO:0000256" key="11">
    <source>
        <dbReference type="ARBA" id="ARBA00049902"/>
    </source>
</evidence>